<protein>
    <recommendedName>
        <fullName evidence="5">Lipoprotein LpqS</fullName>
    </recommendedName>
</protein>
<name>A0ABY4M3U4_9ACTN</name>
<evidence type="ECO:0008006" key="5">
    <source>
        <dbReference type="Google" id="ProtNLM"/>
    </source>
</evidence>
<gene>
    <name evidence="3" type="ORF">K9S39_03480</name>
</gene>
<evidence type="ECO:0000256" key="1">
    <source>
        <dbReference type="SAM" id="MobiDB-lite"/>
    </source>
</evidence>
<keyword evidence="2" id="KW-1133">Transmembrane helix</keyword>
<dbReference type="RefSeq" id="WP_248861858.1">
    <property type="nucleotide sequence ID" value="NZ_CP086322.1"/>
</dbReference>
<sequence length="127" mass="13358">MPVVLSGLLLWAFGCSAPFDGDSHAHSRTPVSSGHFPLTAEAAEREVPGAPHPHPGPACEPYAVSHVLPQARQLFTDPVALAALAAVAAVVTAVVAVRQQAARPEGTRSRRPRSGRTTLAVVCRWQI</sequence>
<evidence type="ECO:0000313" key="4">
    <source>
        <dbReference type="Proteomes" id="UP000830115"/>
    </source>
</evidence>
<feature type="transmembrane region" description="Helical" evidence="2">
    <location>
        <begin position="79"/>
        <end position="97"/>
    </location>
</feature>
<proteinExistence type="predicted"/>
<evidence type="ECO:0000313" key="3">
    <source>
        <dbReference type="EMBL" id="UQA91066.1"/>
    </source>
</evidence>
<dbReference type="EMBL" id="CP086322">
    <property type="protein sequence ID" value="UQA91066.1"/>
    <property type="molecule type" value="Genomic_DNA"/>
</dbReference>
<dbReference type="Proteomes" id="UP000830115">
    <property type="component" value="Chromosome"/>
</dbReference>
<feature type="region of interest" description="Disordered" evidence="1">
    <location>
        <begin position="23"/>
        <end position="58"/>
    </location>
</feature>
<keyword evidence="2" id="KW-0812">Transmembrane</keyword>
<evidence type="ECO:0000256" key="2">
    <source>
        <dbReference type="SAM" id="Phobius"/>
    </source>
</evidence>
<accession>A0ABY4M3U4</accession>
<keyword evidence="2" id="KW-0472">Membrane</keyword>
<keyword evidence="4" id="KW-1185">Reference proteome</keyword>
<organism evidence="3 4">
    <name type="scientific">Streptomyces halobius</name>
    <dbReference type="NCBI Taxonomy" id="2879846"/>
    <lineage>
        <taxon>Bacteria</taxon>
        <taxon>Bacillati</taxon>
        <taxon>Actinomycetota</taxon>
        <taxon>Actinomycetes</taxon>
        <taxon>Kitasatosporales</taxon>
        <taxon>Streptomycetaceae</taxon>
        <taxon>Streptomyces</taxon>
    </lineage>
</organism>
<reference evidence="3" key="1">
    <citation type="submission" date="2021-10" db="EMBL/GenBank/DDBJ databases">
        <title>Streptomyces nigrumlapis sp.nov.,an antimicrobial producing actinobacterium isolated from Black Gobi rocks.</title>
        <authorList>
            <person name="Wen Y."/>
            <person name="Zhang W."/>
            <person name="Liu X.G."/>
        </authorList>
    </citation>
    <scope>NUCLEOTIDE SEQUENCE</scope>
    <source>
        <strain evidence="3">ST13-2-2</strain>
    </source>
</reference>